<name>A0A061RYK7_9CHLO</name>
<gene>
    <name evidence="1" type="ORF">TSPGSL018_22614</name>
</gene>
<dbReference type="EMBL" id="GBEZ01010033">
    <property type="protein sequence ID" value="JAC75606.1"/>
    <property type="molecule type" value="Transcribed_RNA"/>
</dbReference>
<sequence>VISMGKPLPPEEAPDGYGIDLTQVPFLWHRGTKDFVKDGKEVPLLFRIATVLDVKTIKEGHVTRELWKKGKRKAGDRDGGDEMEID</sequence>
<feature type="non-terminal residue" evidence="1">
    <location>
        <position position="86"/>
    </location>
</feature>
<protein>
    <submittedName>
        <fullName evidence="1">Uncharacterized protein</fullName>
    </submittedName>
</protein>
<accession>A0A061RYK7</accession>
<dbReference type="AlphaFoldDB" id="A0A061RYK7"/>
<reference evidence="1" key="1">
    <citation type="submission" date="2014-05" db="EMBL/GenBank/DDBJ databases">
        <title>The transcriptome of the halophilic microalga Tetraselmis sp. GSL018 isolated from the Great Salt Lake, Utah.</title>
        <authorList>
            <person name="Jinkerson R.E."/>
            <person name="D'Adamo S."/>
            <person name="Posewitz M.C."/>
        </authorList>
    </citation>
    <scope>NUCLEOTIDE SEQUENCE</scope>
    <source>
        <strain evidence="1">GSL018</strain>
    </source>
</reference>
<proteinExistence type="predicted"/>
<organism evidence="1">
    <name type="scientific">Tetraselmis sp. GSL018</name>
    <dbReference type="NCBI Taxonomy" id="582737"/>
    <lineage>
        <taxon>Eukaryota</taxon>
        <taxon>Viridiplantae</taxon>
        <taxon>Chlorophyta</taxon>
        <taxon>core chlorophytes</taxon>
        <taxon>Chlorodendrophyceae</taxon>
        <taxon>Chlorodendrales</taxon>
        <taxon>Chlorodendraceae</taxon>
        <taxon>Tetraselmis</taxon>
    </lineage>
</organism>
<evidence type="ECO:0000313" key="1">
    <source>
        <dbReference type="EMBL" id="JAC75606.1"/>
    </source>
</evidence>
<feature type="non-terminal residue" evidence="1">
    <location>
        <position position="1"/>
    </location>
</feature>